<evidence type="ECO:0000256" key="2">
    <source>
        <dbReference type="ARBA" id="ARBA00060888"/>
    </source>
</evidence>
<dbReference type="GO" id="GO:0006099">
    <property type="term" value="P:tricarboxylic acid cycle"/>
    <property type="evidence" value="ECO:0007669"/>
    <property type="project" value="UniProtKB-KW"/>
</dbReference>
<dbReference type="InterPro" id="IPR036291">
    <property type="entry name" value="NAD(P)-bd_dom_sf"/>
</dbReference>
<comment type="caution">
    <text evidence="4">The sequence shown here is derived from an EMBL/GenBank/DDBJ whole genome shotgun (WGS) entry which is preliminary data.</text>
</comment>
<protein>
    <submittedName>
        <fullName evidence="4">CoA-binding protein</fullName>
    </submittedName>
</protein>
<evidence type="ECO:0000313" key="4">
    <source>
        <dbReference type="EMBL" id="MWB79368.1"/>
    </source>
</evidence>
<proteinExistence type="inferred from homology"/>
<dbReference type="SMART" id="SM00881">
    <property type="entry name" value="CoA_binding"/>
    <property type="match status" value="1"/>
</dbReference>
<dbReference type="Pfam" id="PF13380">
    <property type="entry name" value="CoA_binding_2"/>
    <property type="match status" value="1"/>
</dbReference>
<dbReference type="Gene3D" id="3.40.50.720">
    <property type="entry name" value="NAD(P)-binding Rossmann-like Domain"/>
    <property type="match status" value="1"/>
</dbReference>
<dbReference type="EMBL" id="WNXQ01000010">
    <property type="protein sequence ID" value="MWB79368.1"/>
    <property type="molecule type" value="Genomic_DNA"/>
</dbReference>
<dbReference type="InterPro" id="IPR016102">
    <property type="entry name" value="Succinyl-CoA_synth-like"/>
</dbReference>
<feature type="domain" description="CoA-binding" evidence="3">
    <location>
        <begin position="23"/>
        <end position="118"/>
    </location>
</feature>
<dbReference type="Proteomes" id="UP000443843">
    <property type="component" value="Unassembled WGS sequence"/>
</dbReference>
<dbReference type="FunFam" id="3.30.1490.20:FF:000020">
    <property type="entry name" value="Protein lysine acetyltransferase"/>
    <property type="match status" value="1"/>
</dbReference>
<keyword evidence="1" id="KW-0816">Tricarboxylic acid cycle</keyword>
<dbReference type="Gene3D" id="3.30.470.20">
    <property type="entry name" value="ATP-grasp fold, B domain"/>
    <property type="match status" value="1"/>
</dbReference>
<dbReference type="AlphaFoldDB" id="A0A844WDS5"/>
<dbReference type="Pfam" id="PF13607">
    <property type="entry name" value="Succ_CoA_lig"/>
    <property type="match status" value="1"/>
</dbReference>
<name>A0A844WDS5_9RHOB</name>
<dbReference type="InterPro" id="IPR032875">
    <property type="entry name" value="Succ_CoA_lig_flav_dom"/>
</dbReference>
<dbReference type="InterPro" id="IPR013815">
    <property type="entry name" value="ATP_grasp_subdomain_1"/>
</dbReference>
<keyword evidence="5" id="KW-1185">Reference proteome</keyword>
<comment type="similarity">
    <text evidence="2">In the N-terminal section; belongs to the acetate CoA ligase alpha subunit family.</text>
</comment>
<reference evidence="4 5" key="1">
    <citation type="submission" date="2019-11" db="EMBL/GenBank/DDBJ databases">
        <title>Pseudooceanicola pacifica sp. nov., isolated from deep-sea sediment of the Pacific Ocean.</title>
        <authorList>
            <person name="Lyu L."/>
        </authorList>
    </citation>
    <scope>NUCLEOTIDE SEQUENCE [LARGE SCALE GENOMIC DNA]</scope>
    <source>
        <strain evidence="4 5">216_PA32_1</strain>
    </source>
</reference>
<dbReference type="PANTHER" id="PTHR42793:SF1">
    <property type="entry name" value="PEPTIDYL-LYSINE N-ACETYLTRANSFERASE PATZ"/>
    <property type="match status" value="1"/>
</dbReference>
<dbReference type="GO" id="GO:0005524">
    <property type="term" value="F:ATP binding"/>
    <property type="evidence" value="ECO:0007669"/>
    <property type="project" value="InterPro"/>
</dbReference>
<accession>A0A844WDS5</accession>
<dbReference type="Gene3D" id="3.40.50.261">
    <property type="entry name" value="Succinyl-CoA synthetase domains"/>
    <property type="match status" value="2"/>
</dbReference>
<organism evidence="4 5">
    <name type="scientific">Pseudooceanicola pacificus</name>
    <dbReference type="NCBI Taxonomy" id="2676438"/>
    <lineage>
        <taxon>Bacteria</taxon>
        <taxon>Pseudomonadati</taxon>
        <taxon>Pseudomonadota</taxon>
        <taxon>Alphaproteobacteria</taxon>
        <taxon>Rhodobacterales</taxon>
        <taxon>Paracoccaceae</taxon>
        <taxon>Pseudooceanicola</taxon>
    </lineage>
</organism>
<evidence type="ECO:0000313" key="5">
    <source>
        <dbReference type="Proteomes" id="UP000443843"/>
    </source>
</evidence>
<dbReference type="PANTHER" id="PTHR42793">
    <property type="entry name" value="COA BINDING DOMAIN CONTAINING PROTEIN"/>
    <property type="match status" value="1"/>
</dbReference>
<gene>
    <name evidence="4" type="ORF">GLS40_15115</name>
</gene>
<evidence type="ECO:0000256" key="1">
    <source>
        <dbReference type="ARBA" id="ARBA00022532"/>
    </source>
</evidence>
<dbReference type="SUPFAM" id="SSF51735">
    <property type="entry name" value="NAD(P)-binding Rossmann-fold domains"/>
    <property type="match status" value="1"/>
</dbReference>
<dbReference type="InterPro" id="IPR003781">
    <property type="entry name" value="CoA-bd"/>
</dbReference>
<dbReference type="SUPFAM" id="SSF56059">
    <property type="entry name" value="Glutathione synthetase ATP-binding domain-like"/>
    <property type="match status" value="1"/>
</dbReference>
<sequence>MPSGREARGEIMTVQQPPLTERFFWPESMAFVGATSDLTKLRGRLFAFTRTTGYTGKLYPISSREAEIGGYPCHARITDVKAPIDLAVVAVPAKYVPDAVEDCAAAGAKTVMIISSGFAEEGGAATELQARILDTARRTGIRIAGPNSEGFWNGVGNVCATFSPVIETLPHDDMPHAAPHRRIGIVSQSGGMGFAIFTRGRNLGLTFSHVVSTGNEADLSAADYMGAMVGDPDTQVIVMLCETIRDGAGFCRAAKAAAEAGKPVIVCKLGRSDAGARAAASHTAALTGTHSAYRAVFRKYGILEATDMDEAVAIAAAVATCPLPRGRRVGIVTASGGGGTAAADIFSDFGLSVPELSPALQARIETLVPPHASALNPVDTTAQGQSTGPVSAEICEMMEASGEVDMLVAIVSAAREKSVSLEPGRIKAILERGALPMLAWTYTLASKHAKHTAAQGGSVLSTDARHVGLGLSKLADYADHLRAPADDAGDPGPVLTRPPGARVLSEYEARRWLSGYGLGGAGDVLADTPDAAIAAAEGMGYPVVLKIQSPDILHKTEVGGVRVNLPDAAAVRAAFGNIVSNTAVHAPAARVDGVLVQKMAPRGVELVVGVVNDATFGPIVMLGAGGVSVELFGDVVHYPAPFGPARAEALLRGLKSAPLFDGFRGAAPIDLAPAAALISRISHAAAAGRDIIAEMEFNPVILHSDGSGISVADAVVIFRD</sequence>
<evidence type="ECO:0000259" key="3">
    <source>
        <dbReference type="SMART" id="SM00881"/>
    </source>
</evidence>
<dbReference type="SUPFAM" id="SSF52210">
    <property type="entry name" value="Succinyl-CoA synthetase domains"/>
    <property type="match status" value="2"/>
</dbReference>
<dbReference type="Gene3D" id="3.30.1490.20">
    <property type="entry name" value="ATP-grasp fold, A domain"/>
    <property type="match status" value="1"/>
</dbReference>
<dbReference type="Pfam" id="PF13549">
    <property type="entry name" value="ATP-grasp_5"/>
    <property type="match status" value="1"/>
</dbReference>